<accession>A0A6J8EY16</accession>
<dbReference type="AlphaFoldDB" id="A0A6J8EY16"/>
<dbReference type="EMBL" id="CACVKT020010252">
    <property type="protein sequence ID" value="CAC5425558.1"/>
    <property type="molecule type" value="Genomic_DNA"/>
</dbReference>
<protein>
    <recommendedName>
        <fullName evidence="1">SAM domain-containing protein</fullName>
    </recommendedName>
</protein>
<dbReference type="PROSITE" id="PS50105">
    <property type="entry name" value="SAM_DOMAIN"/>
    <property type="match status" value="1"/>
</dbReference>
<name>A0A6J8EY16_MYTCO</name>
<dbReference type="Proteomes" id="UP000507470">
    <property type="component" value="Unassembled WGS sequence"/>
</dbReference>
<reference evidence="2 3" key="1">
    <citation type="submission" date="2020-06" db="EMBL/GenBank/DDBJ databases">
        <authorList>
            <person name="Li R."/>
            <person name="Bekaert M."/>
        </authorList>
    </citation>
    <scope>NUCLEOTIDE SEQUENCE [LARGE SCALE GENOMIC DNA]</scope>
    <source>
        <strain evidence="3">wild</strain>
    </source>
</reference>
<organism evidence="2 3">
    <name type="scientific">Mytilus coruscus</name>
    <name type="common">Sea mussel</name>
    <dbReference type="NCBI Taxonomy" id="42192"/>
    <lineage>
        <taxon>Eukaryota</taxon>
        <taxon>Metazoa</taxon>
        <taxon>Spiralia</taxon>
        <taxon>Lophotrochozoa</taxon>
        <taxon>Mollusca</taxon>
        <taxon>Bivalvia</taxon>
        <taxon>Autobranchia</taxon>
        <taxon>Pteriomorphia</taxon>
        <taxon>Mytilida</taxon>
        <taxon>Mytiloidea</taxon>
        <taxon>Mytilidae</taxon>
        <taxon>Mytilinae</taxon>
        <taxon>Mytilus</taxon>
    </lineage>
</organism>
<dbReference type="PANTHER" id="PTHR47510:SF3">
    <property type="entry name" value="ENDO_EXONUCLEASE_PHOSPHATASE DOMAIN-CONTAINING PROTEIN"/>
    <property type="match status" value="1"/>
</dbReference>
<keyword evidence="3" id="KW-1185">Reference proteome</keyword>
<feature type="domain" description="SAM" evidence="1">
    <location>
        <begin position="24"/>
        <end position="50"/>
    </location>
</feature>
<dbReference type="InterPro" id="IPR001660">
    <property type="entry name" value="SAM"/>
</dbReference>
<sequence>MQRRNSRAVECDLRTNIVPTSLYWNIEEVAQWIEELGFPQYSINDEIKEGMKQRDYYHKKKDTYNYKFWRNKVKYLIENSKQKFKTDVIEHEKGNSCKLWKHLHNVNGSENYHDHAIFNDCNNKPITDPKSVADTFNNYFTNITENINLTSNSSTSCSGKLDNYISCRMPENVFFTIPQITNEFVLHQLITLDESKATGLDNISTKFF</sequence>
<proteinExistence type="predicted"/>
<evidence type="ECO:0000313" key="3">
    <source>
        <dbReference type="Proteomes" id="UP000507470"/>
    </source>
</evidence>
<dbReference type="PANTHER" id="PTHR47510">
    <property type="entry name" value="REVERSE TRANSCRIPTASE DOMAIN-CONTAINING PROTEIN"/>
    <property type="match status" value="1"/>
</dbReference>
<evidence type="ECO:0000259" key="1">
    <source>
        <dbReference type="PROSITE" id="PS50105"/>
    </source>
</evidence>
<evidence type="ECO:0000313" key="2">
    <source>
        <dbReference type="EMBL" id="CAC5425558.1"/>
    </source>
</evidence>
<gene>
    <name evidence="2" type="ORF">MCOR_57366</name>
</gene>
<dbReference type="OrthoDB" id="5976521at2759"/>